<keyword evidence="3" id="KW-1185">Reference proteome</keyword>
<dbReference type="EMBL" id="BMTX01000013">
    <property type="protein sequence ID" value="GGS58853.1"/>
    <property type="molecule type" value="Genomic_DNA"/>
</dbReference>
<comment type="caution">
    <text evidence="2">The sequence shown here is derived from an EMBL/GenBank/DDBJ whole genome shotgun (WGS) entry which is preliminary data.</text>
</comment>
<accession>A0ABQ2T966</accession>
<reference evidence="3" key="1">
    <citation type="journal article" date="2019" name="Int. J. Syst. Evol. Microbiol.">
        <title>The Global Catalogue of Microorganisms (GCM) 10K type strain sequencing project: providing services to taxonomists for standard genome sequencing and annotation.</title>
        <authorList>
            <consortium name="The Broad Institute Genomics Platform"/>
            <consortium name="The Broad Institute Genome Sequencing Center for Infectious Disease"/>
            <person name="Wu L."/>
            <person name="Ma J."/>
        </authorList>
    </citation>
    <scope>NUCLEOTIDE SEQUENCE [LARGE SCALE GENOMIC DNA]</scope>
    <source>
        <strain evidence="3">JCM 4416</strain>
    </source>
</reference>
<evidence type="ECO:0000313" key="3">
    <source>
        <dbReference type="Proteomes" id="UP000597853"/>
    </source>
</evidence>
<organism evidence="2 3">
    <name type="scientific">Streptomyces pseudogriseolus</name>
    <name type="common">Streptomyces gancidicus</name>
    <name type="synonym">Streptomyces rubiginosus</name>
    <dbReference type="NCBI Taxonomy" id="36817"/>
    <lineage>
        <taxon>Bacteria</taxon>
        <taxon>Bacillati</taxon>
        <taxon>Actinomycetota</taxon>
        <taxon>Actinomycetes</taxon>
        <taxon>Kitasatosporales</taxon>
        <taxon>Streptomycetaceae</taxon>
        <taxon>Streptomyces</taxon>
        <taxon>Streptomyces pseudogriseolus group</taxon>
    </lineage>
</organism>
<proteinExistence type="predicted"/>
<evidence type="ECO:0000256" key="1">
    <source>
        <dbReference type="SAM" id="MobiDB-lite"/>
    </source>
</evidence>
<sequence>MWPGSLPYGFRPRGGTPGYNSPPTGPSNRPLPRCRAPRPDIKVGRVTAGSALGLSRTVLPAPE</sequence>
<protein>
    <submittedName>
        <fullName evidence="2">Uncharacterized protein</fullName>
    </submittedName>
</protein>
<dbReference type="Proteomes" id="UP000597853">
    <property type="component" value="Unassembled WGS sequence"/>
</dbReference>
<name>A0ABQ2T966_STREZ</name>
<evidence type="ECO:0000313" key="2">
    <source>
        <dbReference type="EMBL" id="GGS58853.1"/>
    </source>
</evidence>
<feature type="region of interest" description="Disordered" evidence="1">
    <location>
        <begin position="1"/>
        <end position="34"/>
    </location>
</feature>
<gene>
    <name evidence="2" type="ORF">GCM10010285_42820</name>
</gene>